<dbReference type="EMBL" id="ML986623">
    <property type="protein sequence ID" value="KAF2263649.1"/>
    <property type="molecule type" value="Genomic_DNA"/>
</dbReference>
<protein>
    <submittedName>
        <fullName evidence="1">Uncharacterized protein</fullName>
    </submittedName>
</protein>
<organism evidence="1 2">
    <name type="scientific">Lojkania enalia</name>
    <dbReference type="NCBI Taxonomy" id="147567"/>
    <lineage>
        <taxon>Eukaryota</taxon>
        <taxon>Fungi</taxon>
        <taxon>Dikarya</taxon>
        <taxon>Ascomycota</taxon>
        <taxon>Pezizomycotina</taxon>
        <taxon>Dothideomycetes</taxon>
        <taxon>Pleosporomycetidae</taxon>
        <taxon>Pleosporales</taxon>
        <taxon>Pleosporales incertae sedis</taxon>
        <taxon>Lojkania</taxon>
    </lineage>
</organism>
<dbReference type="AlphaFoldDB" id="A0A9P4K6C0"/>
<dbReference type="OrthoDB" id="74764at2759"/>
<proteinExistence type="predicted"/>
<evidence type="ECO:0000313" key="1">
    <source>
        <dbReference type="EMBL" id="KAF2263649.1"/>
    </source>
</evidence>
<dbReference type="Proteomes" id="UP000800093">
    <property type="component" value="Unassembled WGS sequence"/>
</dbReference>
<name>A0A9P4K6C0_9PLEO</name>
<reference evidence="2" key="1">
    <citation type="journal article" date="2020" name="Stud. Mycol.">
        <title>101 Dothideomycetes genomes: A test case for predicting lifestyles and emergence of pathogens.</title>
        <authorList>
            <person name="Haridas S."/>
            <person name="Albert R."/>
            <person name="Binder M."/>
            <person name="Bloem J."/>
            <person name="LaButti K."/>
            <person name="Salamov A."/>
            <person name="Andreopoulos B."/>
            <person name="Baker S."/>
            <person name="Barry K."/>
            <person name="Bills G."/>
            <person name="Bluhm B."/>
            <person name="Cannon C."/>
            <person name="Castanera R."/>
            <person name="Culley D."/>
            <person name="Daum C."/>
            <person name="Ezra D."/>
            <person name="Gonzalez J."/>
            <person name="Henrissat B."/>
            <person name="Kuo A."/>
            <person name="Liang C."/>
            <person name="Lipzen A."/>
            <person name="Lutzoni F."/>
            <person name="Magnuson J."/>
            <person name="Mondo S."/>
            <person name="Nolan M."/>
            <person name="Ohm R."/>
            <person name="Pangilinan J."/>
            <person name="Park H.-J."/>
            <person name="Ramirez L."/>
            <person name="Alfaro M."/>
            <person name="Sun H."/>
            <person name="Tritt A."/>
            <person name="Yoshinaga Y."/>
            <person name="Zwiers L.-H."/>
            <person name="Turgeon B."/>
            <person name="Goodwin S."/>
            <person name="Spatafora J."/>
            <person name="Crous P."/>
            <person name="Grigoriev I."/>
        </authorList>
    </citation>
    <scope>NUCLEOTIDE SEQUENCE [LARGE SCALE GENOMIC DNA]</scope>
    <source>
        <strain evidence="2">CBS 304.66</strain>
    </source>
</reference>
<evidence type="ECO:0000313" key="2">
    <source>
        <dbReference type="Proteomes" id="UP000800093"/>
    </source>
</evidence>
<sequence length="63" mass="6919">MAKTTPMWDRRNLEGGNVIPRFGSPGSIMNRVGKNAVNDNEATVISKLESWPAWAPSDSLSYP</sequence>
<keyword evidence="2" id="KW-1185">Reference proteome</keyword>
<gene>
    <name evidence="1" type="ORF">CC78DRAFT_581217</name>
</gene>
<comment type="caution">
    <text evidence="1">The sequence shown here is derived from an EMBL/GenBank/DDBJ whole genome shotgun (WGS) entry which is preliminary data.</text>
</comment>
<accession>A0A9P4K6C0</accession>